<evidence type="ECO:0000256" key="11">
    <source>
        <dbReference type="ARBA" id="ARBA00082544"/>
    </source>
</evidence>
<dbReference type="SUPFAM" id="SSF51735">
    <property type="entry name" value="NAD(P)-binding Rossmann-fold domains"/>
    <property type="match status" value="1"/>
</dbReference>
<dbReference type="InterPro" id="IPR036291">
    <property type="entry name" value="NAD(P)-bd_dom_sf"/>
</dbReference>
<dbReference type="PRINTS" id="PR00081">
    <property type="entry name" value="GDHRDH"/>
</dbReference>
<evidence type="ECO:0000256" key="6">
    <source>
        <dbReference type="ARBA" id="ARBA00023002"/>
    </source>
</evidence>
<dbReference type="Gene3D" id="3.40.50.720">
    <property type="entry name" value="NAD(P)-binding Rossmann-like Domain"/>
    <property type="match status" value="1"/>
</dbReference>
<dbReference type="InterPro" id="IPR057326">
    <property type="entry name" value="KR_dom"/>
</dbReference>
<proteinExistence type="inferred from homology"/>
<organism evidence="15 16">
    <name type="scientific">Stylophora pistillata</name>
    <name type="common">Smooth cauliflower coral</name>
    <dbReference type="NCBI Taxonomy" id="50429"/>
    <lineage>
        <taxon>Eukaryota</taxon>
        <taxon>Metazoa</taxon>
        <taxon>Cnidaria</taxon>
        <taxon>Anthozoa</taxon>
        <taxon>Hexacorallia</taxon>
        <taxon>Scleractinia</taxon>
        <taxon>Astrocoeniina</taxon>
        <taxon>Pocilloporidae</taxon>
        <taxon>Stylophora</taxon>
    </lineage>
</organism>
<keyword evidence="5" id="KW-1133">Transmembrane helix</keyword>
<dbReference type="AlphaFoldDB" id="A0A2B4RDB6"/>
<reference evidence="16" key="1">
    <citation type="journal article" date="2017" name="bioRxiv">
        <title>Comparative analysis of the genomes of Stylophora pistillata and Acropora digitifera provides evidence for extensive differences between species of corals.</title>
        <authorList>
            <person name="Voolstra C.R."/>
            <person name="Li Y."/>
            <person name="Liew Y.J."/>
            <person name="Baumgarten S."/>
            <person name="Zoccola D."/>
            <person name="Flot J.-F."/>
            <person name="Tambutte S."/>
            <person name="Allemand D."/>
            <person name="Aranda M."/>
        </authorList>
    </citation>
    <scope>NUCLEOTIDE SEQUENCE [LARGE SCALE GENOMIC DNA]</scope>
</reference>
<dbReference type="GO" id="GO:0005811">
    <property type="term" value="C:lipid droplet"/>
    <property type="evidence" value="ECO:0007669"/>
    <property type="project" value="TreeGrafter"/>
</dbReference>
<comment type="similarity">
    <text evidence="2 12">Belongs to the short-chain dehydrogenases/reductases (SDR) family.</text>
</comment>
<gene>
    <name evidence="15" type="primary">rdh10b</name>
    <name evidence="15" type="ORF">AWC38_SpisGene21613</name>
</gene>
<evidence type="ECO:0000256" key="10">
    <source>
        <dbReference type="ARBA" id="ARBA00068717"/>
    </source>
</evidence>
<dbReference type="OrthoDB" id="10253736at2759"/>
<accession>A0A2B4RDB6</accession>
<keyword evidence="6" id="KW-0560">Oxidoreductase</keyword>
<dbReference type="Proteomes" id="UP000225706">
    <property type="component" value="Unassembled WGS sequence"/>
</dbReference>
<evidence type="ECO:0000256" key="3">
    <source>
        <dbReference type="ARBA" id="ARBA00022692"/>
    </source>
</evidence>
<feature type="region of interest" description="Disordered" evidence="13">
    <location>
        <begin position="1"/>
        <end position="37"/>
    </location>
</feature>
<feature type="domain" description="Ketoreductase" evidence="14">
    <location>
        <begin position="205"/>
        <end position="390"/>
    </location>
</feature>
<keyword evidence="16" id="KW-1185">Reference proteome</keyword>
<dbReference type="Pfam" id="PF00106">
    <property type="entry name" value="adh_short"/>
    <property type="match status" value="1"/>
</dbReference>
<evidence type="ECO:0000256" key="1">
    <source>
        <dbReference type="ARBA" id="ARBA00004141"/>
    </source>
</evidence>
<evidence type="ECO:0000256" key="5">
    <source>
        <dbReference type="ARBA" id="ARBA00022989"/>
    </source>
</evidence>
<dbReference type="PANTHER" id="PTHR24322:SF736">
    <property type="entry name" value="RETINOL DEHYDROGENASE 10"/>
    <property type="match status" value="1"/>
</dbReference>
<evidence type="ECO:0000256" key="13">
    <source>
        <dbReference type="SAM" id="MobiDB-lite"/>
    </source>
</evidence>
<feature type="compositionally biased region" description="Basic and acidic residues" evidence="13">
    <location>
        <begin position="1"/>
        <end position="11"/>
    </location>
</feature>
<keyword evidence="4" id="KW-0521">NADP</keyword>
<dbReference type="PANTHER" id="PTHR24322">
    <property type="entry name" value="PKSB"/>
    <property type="match status" value="1"/>
</dbReference>
<dbReference type="STRING" id="50429.A0A2B4RDB6"/>
<name>A0A2B4RDB6_STYPI</name>
<dbReference type="InterPro" id="IPR002347">
    <property type="entry name" value="SDR_fam"/>
</dbReference>
<dbReference type="EMBL" id="LSMT01000814">
    <property type="protein sequence ID" value="PFX14242.1"/>
    <property type="molecule type" value="Genomic_DNA"/>
</dbReference>
<evidence type="ECO:0000256" key="9">
    <source>
        <dbReference type="ARBA" id="ARBA00059620"/>
    </source>
</evidence>
<protein>
    <recommendedName>
        <fullName evidence="10">Short-chain dehydrogenase/reductase 3</fullName>
    </recommendedName>
    <alternativeName>
        <fullName evidence="11">Retinal short-chain dehydrogenase/reductase 1</fullName>
    </alternativeName>
</protein>
<evidence type="ECO:0000313" key="15">
    <source>
        <dbReference type="EMBL" id="PFX14242.1"/>
    </source>
</evidence>
<evidence type="ECO:0000256" key="8">
    <source>
        <dbReference type="ARBA" id="ARBA00023136"/>
    </source>
</evidence>
<evidence type="ECO:0000256" key="12">
    <source>
        <dbReference type="RuleBase" id="RU000363"/>
    </source>
</evidence>
<keyword evidence="7" id="KW-0443">Lipid metabolism</keyword>
<evidence type="ECO:0000256" key="2">
    <source>
        <dbReference type="ARBA" id="ARBA00006484"/>
    </source>
</evidence>
<dbReference type="CDD" id="cd05339">
    <property type="entry name" value="17beta-HSDXI-like_SDR_c"/>
    <property type="match status" value="1"/>
</dbReference>
<keyword evidence="3" id="KW-0812">Transmembrane</keyword>
<dbReference type="GO" id="GO:0052650">
    <property type="term" value="F:all-trans-retinol dehydrogenase (NADP+) activity"/>
    <property type="evidence" value="ECO:0007669"/>
    <property type="project" value="UniProtKB-ARBA"/>
</dbReference>
<sequence length="472" mass="52723">MNLKSLEESSKRSKSLKRYSLNRKIKEKERKEQMTESVEDGIQSLSCASACGTDDAIETRENIEKDISCLKMRKEDFTGKQENVTSAAAVTVVSQELTIAAPRYFPAPNLPYNGNSTMHLTFMNIPQNNPVAYAHTYMTPFQSPGFHASQIAHTQSLASCSTLSFPATMWLIFEIFVVYFKVLFYWLEAAFRRIIPPPKKNIEDQTVLITGAGGGIGRLLSLEFAAHGAKLVLWDINKDSNEETAAQVRALGSVAHTYICDCSNREEVYRVAAKVQREVGEVDILVNNAGILSGKKLLNLKDVEIERTMRINTLAHFWTVRAFLPDMLEKNKGHIVNITSIAGSFASANLTDYNASKFGATGFSQSLVLELREMGKTGIKVTCVQPYTVNTGLVWYPKARFPSLYPVLEPDYVAKEVVAATLRDEEILLIPRTLALNFFLTGILPFKALLILSDFLQVGVYEHIPRDEKKSE</sequence>
<dbReference type="FunFam" id="3.40.50.720:FF:000131">
    <property type="entry name" value="Short-chain dehydrogenase/reductase 3"/>
    <property type="match status" value="1"/>
</dbReference>
<comment type="caution">
    <text evidence="15">The sequence shown here is derived from an EMBL/GenBank/DDBJ whole genome shotgun (WGS) entry which is preliminary data.</text>
</comment>
<evidence type="ECO:0000313" key="16">
    <source>
        <dbReference type="Proteomes" id="UP000225706"/>
    </source>
</evidence>
<evidence type="ECO:0000256" key="7">
    <source>
        <dbReference type="ARBA" id="ARBA00023098"/>
    </source>
</evidence>
<comment type="function">
    <text evidence="9">Catalyzes the reduction of all-trans-retinal to all-trans-retinol in the presence of NADPH.</text>
</comment>
<dbReference type="SMART" id="SM00822">
    <property type="entry name" value="PKS_KR"/>
    <property type="match status" value="1"/>
</dbReference>
<dbReference type="PRINTS" id="PR00080">
    <property type="entry name" value="SDRFAMILY"/>
</dbReference>
<feature type="compositionally biased region" description="Basic residues" evidence="13">
    <location>
        <begin position="12"/>
        <end position="23"/>
    </location>
</feature>
<keyword evidence="8" id="KW-0472">Membrane</keyword>
<evidence type="ECO:0000256" key="4">
    <source>
        <dbReference type="ARBA" id="ARBA00022857"/>
    </source>
</evidence>
<evidence type="ECO:0000259" key="14">
    <source>
        <dbReference type="SMART" id="SM00822"/>
    </source>
</evidence>
<dbReference type="GO" id="GO:0016020">
    <property type="term" value="C:membrane"/>
    <property type="evidence" value="ECO:0007669"/>
    <property type="project" value="UniProtKB-SubCell"/>
</dbReference>
<comment type="subcellular location">
    <subcellularLocation>
        <location evidence="1">Membrane</location>
        <topology evidence="1">Multi-pass membrane protein</topology>
    </subcellularLocation>
</comment>
<feature type="compositionally biased region" description="Basic and acidic residues" evidence="13">
    <location>
        <begin position="24"/>
        <end position="34"/>
    </location>
</feature>